<sequence>MCRTIYWKSAECGHTWLELYRPCGPDMNLLTCPDFSDLQPFGPAEKPRRCRWAAHEECPKCDYKSYDMRKRRMVIVKRYGWRFGLGPAKQDVGVDVITHRSSRTAKGLDGVPHCCAIM</sequence>
<dbReference type="AlphaFoldDB" id="A0A9Q9B8A5"/>
<organism evidence="1 2">
    <name type="scientific">Septoria linicola</name>
    <dbReference type="NCBI Taxonomy" id="215465"/>
    <lineage>
        <taxon>Eukaryota</taxon>
        <taxon>Fungi</taxon>
        <taxon>Dikarya</taxon>
        <taxon>Ascomycota</taxon>
        <taxon>Pezizomycotina</taxon>
        <taxon>Dothideomycetes</taxon>
        <taxon>Dothideomycetidae</taxon>
        <taxon>Mycosphaerellales</taxon>
        <taxon>Mycosphaerellaceae</taxon>
        <taxon>Septoria</taxon>
    </lineage>
</organism>
<proteinExistence type="predicted"/>
<dbReference type="Proteomes" id="UP001056384">
    <property type="component" value="Chromosome 12"/>
</dbReference>
<gene>
    <name evidence="1" type="ORF">Slin15195_G124610</name>
</gene>
<reference evidence="1" key="1">
    <citation type="submission" date="2022-06" db="EMBL/GenBank/DDBJ databases">
        <title>Complete genome sequences of two strains of the flax pathogen Septoria linicola.</title>
        <authorList>
            <person name="Lapalu N."/>
            <person name="Simon A."/>
            <person name="Demenou B."/>
            <person name="Paumier D."/>
            <person name="Guillot M.-P."/>
            <person name="Gout L."/>
            <person name="Valade R."/>
        </authorList>
    </citation>
    <scope>NUCLEOTIDE SEQUENCE</scope>
    <source>
        <strain evidence="1">SE15195</strain>
    </source>
</reference>
<keyword evidence="2" id="KW-1185">Reference proteome</keyword>
<dbReference type="EMBL" id="CP099429">
    <property type="protein sequence ID" value="USW59142.1"/>
    <property type="molecule type" value="Genomic_DNA"/>
</dbReference>
<protein>
    <submittedName>
        <fullName evidence="1">Uncharacterized protein</fullName>
    </submittedName>
</protein>
<name>A0A9Q9B8A5_9PEZI</name>
<accession>A0A9Q9B8A5</accession>
<evidence type="ECO:0000313" key="2">
    <source>
        <dbReference type="Proteomes" id="UP001056384"/>
    </source>
</evidence>
<evidence type="ECO:0000313" key="1">
    <source>
        <dbReference type="EMBL" id="USW59142.1"/>
    </source>
</evidence>